<dbReference type="EMBL" id="CP054548">
    <property type="protein sequence ID" value="QSL67085.1"/>
    <property type="molecule type" value="Genomic_DNA"/>
</dbReference>
<dbReference type="Gene3D" id="2.60.120.260">
    <property type="entry name" value="Galactose-binding domain-like"/>
    <property type="match status" value="1"/>
</dbReference>
<dbReference type="PANTHER" id="PTHR42884">
    <property type="entry name" value="PROPROTEIN CONVERTASE SUBTILISIN/KEXIN-RELATED"/>
    <property type="match status" value="1"/>
</dbReference>
<keyword evidence="2" id="KW-0732">Signal</keyword>
<protein>
    <recommendedName>
        <fullName evidence="8">P/Homo B domain-containing protein</fullName>
    </recommendedName>
</protein>
<feature type="region of interest" description="Disordered" evidence="6">
    <location>
        <begin position="504"/>
        <end position="552"/>
    </location>
</feature>
<dbReference type="Pfam" id="PF01483">
    <property type="entry name" value="P_proprotein"/>
    <property type="match status" value="1"/>
</dbReference>
<keyword evidence="10" id="KW-1185">Reference proteome</keyword>
<reference evidence="9" key="1">
    <citation type="submission" date="2020-06" db="EMBL/GenBank/DDBJ databases">
        <title>Genomes of multiple members of Pneumocystis genus reveal paths to human pathogen Pneumocystis jirovecii.</title>
        <authorList>
            <person name="Cisse O.H."/>
            <person name="Ma L."/>
            <person name="Dekker J."/>
            <person name="Khil P."/>
            <person name="Jo J."/>
            <person name="Brenchley J."/>
            <person name="Blair R."/>
            <person name="Pahar B."/>
            <person name="Chabe M."/>
            <person name="Van Rompay K.A."/>
            <person name="Keesler R."/>
            <person name="Sukura A."/>
            <person name="Hirsch V."/>
            <person name="Kutty G."/>
            <person name="Liu Y."/>
            <person name="Peng L."/>
            <person name="Chen J."/>
            <person name="Song J."/>
            <person name="Weissenbacher-Lang C."/>
            <person name="Xu J."/>
            <person name="Upham N.S."/>
            <person name="Stajich J.E."/>
            <person name="Cuomo C.A."/>
            <person name="Cushion M.T."/>
            <person name="Kovacs J.A."/>
        </authorList>
    </citation>
    <scope>NUCLEOTIDE SEQUENCE</scope>
    <source>
        <strain evidence="9">2A</strain>
    </source>
</reference>
<evidence type="ECO:0000256" key="6">
    <source>
        <dbReference type="SAM" id="MobiDB-lite"/>
    </source>
</evidence>
<feature type="compositionally biased region" description="Pro residues" evidence="6">
    <location>
        <begin position="461"/>
        <end position="483"/>
    </location>
</feature>
<evidence type="ECO:0000259" key="8">
    <source>
        <dbReference type="PROSITE" id="PS51829"/>
    </source>
</evidence>
<dbReference type="GO" id="GO:0016485">
    <property type="term" value="P:protein processing"/>
    <property type="evidence" value="ECO:0007669"/>
    <property type="project" value="TreeGrafter"/>
</dbReference>
<evidence type="ECO:0000313" key="9">
    <source>
        <dbReference type="EMBL" id="QSL67085.1"/>
    </source>
</evidence>
<keyword evidence="7" id="KW-0812">Transmembrane</keyword>
<dbReference type="GO" id="GO:0000139">
    <property type="term" value="C:Golgi membrane"/>
    <property type="evidence" value="ECO:0007669"/>
    <property type="project" value="TreeGrafter"/>
</dbReference>
<dbReference type="InterPro" id="IPR034182">
    <property type="entry name" value="Kexin/furin"/>
</dbReference>
<dbReference type="GO" id="GO:0005802">
    <property type="term" value="C:trans-Golgi network"/>
    <property type="evidence" value="ECO:0007669"/>
    <property type="project" value="TreeGrafter"/>
</dbReference>
<keyword evidence="7" id="KW-0472">Membrane</keyword>
<keyword evidence="5" id="KW-0106">Calcium</keyword>
<dbReference type="GO" id="GO:0004252">
    <property type="term" value="F:serine-type endopeptidase activity"/>
    <property type="evidence" value="ECO:0007669"/>
    <property type="project" value="InterPro"/>
</dbReference>
<name>A0A899G356_9ASCO</name>
<dbReference type="PROSITE" id="PS51829">
    <property type="entry name" value="P_HOMO_B"/>
    <property type="match status" value="1"/>
</dbReference>
<evidence type="ECO:0000256" key="1">
    <source>
        <dbReference type="ARBA" id="ARBA00022670"/>
    </source>
</evidence>
<dbReference type="Proteomes" id="UP000663699">
    <property type="component" value="Chromosome 17"/>
</dbReference>
<feature type="transmembrane region" description="Helical" evidence="7">
    <location>
        <begin position="620"/>
        <end position="639"/>
    </location>
</feature>
<dbReference type="Gene3D" id="3.40.50.200">
    <property type="entry name" value="Peptidase S8/S53 domain"/>
    <property type="match status" value="2"/>
</dbReference>
<dbReference type="InterPro" id="IPR002884">
    <property type="entry name" value="P_dom"/>
</dbReference>
<sequence>EDRNPKHGLNSDKIFYYEKQRLLKREKRNIRYPIYSDEKHTLVVRDAVPDSQINDRMKRLEEIKTGLNITDERFDKQWYLYNIEKPGVDINVTGITGTNVIVGIPDDGLYHRHRELIDNYRPEFSYNFIDSNDDPTPTDPNDTHVAVSVLPILLILITIYCWGPADTGNVVEEINAPSYKAIIKGINEGRNGLGSIYVFGAGNGGYFDDCNYDGYANSPYTIAIAAIDINEGRFYFSEPCSAILASTYSGDRKWRIYTPDLGESNPNLTWRDIQHLIVTTAVLFNPTHEDWEKLPSGRYYSNHFGFGKLDAYAFVQAAKNLKSLNPQVRFSTPLVNLSKKFSENNGHITSTIDIHEGYTAHYGFKSLEYVGVSFPSGITSILAHRRSRDKNGNTIHWTFFTAKHWGEPILGEWILSVKDDNDITLDGEVYDWQLHFFGESVSSTKTQTIEYPVTTRYPSSIPSPGPSPSSAPSKPEPPPPQLPPGSTYTSSAYTSLSSSSYSSYSSSSSRSMSSSRYTSSLSSSSSSATASSTATTSSTVTASSTVTVSSTEMTSTIASSSSSSLSSSSSSATTSSTAMTSTIASSKTKTKTTQKPSATSTEGPPYYSKGSQITFFKKNALFISVFSVLIVFIIFGHSLPPTPNKESPNVFQKTEKAAILNDLFITSDSSDIDDSDIMYERHINQFLNVNANANAIS</sequence>
<dbReference type="InterPro" id="IPR008979">
    <property type="entry name" value="Galactose-bd-like_sf"/>
</dbReference>
<dbReference type="AlphaFoldDB" id="A0A899G356"/>
<dbReference type="InterPro" id="IPR036852">
    <property type="entry name" value="Peptidase_S8/S53_dom_sf"/>
</dbReference>
<dbReference type="PANTHER" id="PTHR42884:SF14">
    <property type="entry name" value="NEUROENDOCRINE CONVERTASE 1"/>
    <property type="match status" value="1"/>
</dbReference>
<feature type="compositionally biased region" description="Low complexity" evidence="6">
    <location>
        <begin position="579"/>
        <end position="601"/>
    </location>
</feature>
<accession>A0A899G356</accession>
<dbReference type="SUPFAM" id="SSF49785">
    <property type="entry name" value="Galactose-binding domain-like"/>
    <property type="match status" value="1"/>
</dbReference>
<keyword evidence="4" id="KW-0720">Serine protease</keyword>
<keyword evidence="3" id="KW-0378">Hydrolase</keyword>
<evidence type="ECO:0000256" key="3">
    <source>
        <dbReference type="ARBA" id="ARBA00022801"/>
    </source>
</evidence>
<organism evidence="9 10">
    <name type="scientific">Pneumocystis wakefieldiae</name>
    <dbReference type="NCBI Taxonomy" id="38082"/>
    <lineage>
        <taxon>Eukaryota</taxon>
        <taxon>Fungi</taxon>
        <taxon>Dikarya</taxon>
        <taxon>Ascomycota</taxon>
        <taxon>Taphrinomycotina</taxon>
        <taxon>Pneumocystomycetes</taxon>
        <taxon>Pneumocystaceae</taxon>
        <taxon>Pneumocystis</taxon>
    </lineage>
</organism>
<proteinExistence type="predicted"/>
<feature type="region of interest" description="Disordered" evidence="6">
    <location>
        <begin position="579"/>
        <end position="605"/>
    </location>
</feature>
<evidence type="ECO:0000256" key="5">
    <source>
        <dbReference type="ARBA" id="ARBA00022837"/>
    </source>
</evidence>
<dbReference type="OrthoDB" id="300641at2759"/>
<evidence type="ECO:0000256" key="4">
    <source>
        <dbReference type="ARBA" id="ARBA00022825"/>
    </source>
</evidence>
<dbReference type="SUPFAM" id="SSF52743">
    <property type="entry name" value="Subtilisin-like"/>
    <property type="match status" value="1"/>
</dbReference>
<gene>
    <name evidence="9" type="ORF">MERGE_001472</name>
</gene>
<feature type="non-terminal residue" evidence="9">
    <location>
        <position position="1"/>
    </location>
</feature>
<evidence type="ECO:0000256" key="7">
    <source>
        <dbReference type="SAM" id="Phobius"/>
    </source>
</evidence>
<keyword evidence="1" id="KW-0645">Protease</keyword>
<feature type="region of interest" description="Disordered" evidence="6">
    <location>
        <begin position="455"/>
        <end position="491"/>
    </location>
</feature>
<dbReference type="CDD" id="cd04059">
    <property type="entry name" value="Peptidases_S8_Protein_convertases_Kexins_Furin-like"/>
    <property type="match status" value="1"/>
</dbReference>
<feature type="domain" description="P/Homo B" evidence="8">
    <location>
        <begin position="294"/>
        <end position="442"/>
    </location>
</feature>
<evidence type="ECO:0000256" key="2">
    <source>
        <dbReference type="ARBA" id="ARBA00022729"/>
    </source>
</evidence>
<keyword evidence="7" id="KW-1133">Transmembrane helix</keyword>
<evidence type="ECO:0000313" key="10">
    <source>
        <dbReference type="Proteomes" id="UP000663699"/>
    </source>
</evidence>